<dbReference type="InterPro" id="IPR035906">
    <property type="entry name" value="MetI-like_sf"/>
</dbReference>
<accession>A0A2V3UG27</accession>
<keyword evidence="2 7" id="KW-0813">Transport</keyword>
<dbReference type="Pfam" id="PF00528">
    <property type="entry name" value="BPD_transp_1"/>
    <property type="match status" value="1"/>
</dbReference>
<dbReference type="Proteomes" id="UP000248021">
    <property type="component" value="Unassembled WGS sequence"/>
</dbReference>
<reference evidence="9 10" key="1">
    <citation type="submission" date="2018-05" db="EMBL/GenBank/DDBJ databases">
        <title>Genomic Encyclopedia of Type Strains, Phase IV (KMG-IV): sequencing the most valuable type-strain genomes for metagenomic binning, comparative biology and taxonomic classification.</title>
        <authorList>
            <person name="Goeker M."/>
        </authorList>
    </citation>
    <scope>NUCLEOTIDE SEQUENCE [LARGE SCALE GENOMIC DNA]</scope>
    <source>
        <strain evidence="9 10">DSM 6462</strain>
    </source>
</reference>
<gene>
    <name evidence="9" type="ORF">C7450_10290</name>
</gene>
<evidence type="ECO:0000256" key="6">
    <source>
        <dbReference type="ARBA" id="ARBA00023136"/>
    </source>
</evidence>
<organism evidence="9 10">
    <name type="scientific">Chelatococcus asaccharovorans</name>
    <dbReference type="NCBI Taxonomy" id="28210"/>
    <lineage>
        <taxon>Bacteria</taxon>
        <taxon>Pseudomonadati</taxon>
        <taxon>Pseudomonadota</taxon>
        <taxon>Alphaproteobacteria</taxon>
        <taxon>Hyphomicrobiales</taxon>
        <taxon>Chelatococcaceae</taxon>
        <taxon>Chelatococcus</taxon>
    </lineage>
</organism>
<dbReference type="RefSeq" id="WP_110373341.1">
    <property type="nucleotide sequence ID" value="NZ_JAHBRY010000002.1"/>
</dbReference>
<evidence type="ECO:0000313" key="9">
    <source>
        <dbReference type="EMBL" id="PXW63175.1"/>
    </source>
</evidence>
<evidence type="ECO:0000313" key="10">
    <source>
        <dbReference type="Proteomes" id="UP000248021"/>
    </source>
</evidence>
<keyword evidence="3" id="KW-1003">Cell membrane</keyword>
<dbReference type="OrthoDB" id="9807402at2"/>
<keyword evidence="4 7" id="KW-0812">Transmembrane</keyword>
<evidence type="ECO:0000256" key="1">
    <source>
        <dbReference type="ARBA" id="ARBA00004651"/>
    </source>
</evidence>
<feature type="transmembrane region" description="Helical" evidence="7">
    <location>
        <begin position="133"/>
        <end position="158"/>
    </location>
</feature>
<proteinExistence type="inferred from homology"/>
<evidence type="ECO:0000256" key="3">
    <source>
        <dbReference type="ARBA" id="ARBA00022475"/>
    </source>
</evidence>
<evidence type="ECO:0000256" key="4">
    <source>
        <dbReference type="ARBA" id="ARBA00022692"/>
    </source>
</evidence>
<dbReference type="EMBL" id="QJJK01000002">
    <property type="protein sequence ID" value="PXW63175.1"/>
    <property type="molecule type" value="Genomic_DNA"/>
</dbReference>
<feature type="transmembrane region" description="Helical" evidence="7">
    <location>
        <begin position="100"/>
        <end position="121"/>
    </location>
</feature>
<dbReference type="GO" id="GO:0055085">
    <property type="term" value="P:transmembrane transport"/>
    <property type="evidence" value="ECO:0007669"/>
    <property type="project" value="InterPro"/>
</dbReference>
<evidence type="ECO:0000256" key="7">
    <source>
        <dbReference type="RuleBase" id="RU363032"/>
    </source>
</evidence>
<keyword evidence="10" id="KW-1185">Reference proteome</keyword>
<keyword evidence="5 7" id="KW-1133">Transmembrane helix</keyword>
<dbReference type="InterPro" id="IPR045621">
    <property type="entry name" value="BPD_transp_1_N"/>
</dbReference>
<feature type="transmembrane region" description="Helical" evidence="7">
    <location>
        <begin position="288"/>
        <end position="314"/>
    </location>
</feature>
<evidence type="ECO:0000259" key="8">
    <source>
        <dbReference type="PROSITE" id="PS50928"/>
    </source>
</evidence>
<evidence type="ECO:0000256" key="5">
    <source>
        <dbReference type="ARBA" id="ARBA00022989"/>
    </source>
</evidence>
<comment type="subcellular location">
    <subcellularLocation>
        <location evidence="1 7">Cell membrane</location>
        <topology evidence="1 7">Multi-pass membrane protein</topology>
    </subcellularLocation>
</comment>
<keyword evidence="6 7" id="KW-0472">Membrane</keyword>
<name>A0A2V3UG27_9HYPH</name>
<comment type="caution">
    <text evidence="9">The sequence shown here is derived from an EMBL/GenBank/DDBJ whole genome shotgun (WGS) entry which is preliminary data.</text>
</comment>
<dbReference type="PANTHER" id="PTHR43163:SF2">
    <property type="entry name" value="ABC TRANSPORTER PERMEASE PROTEIN"/>
    <property type="match status" value="1"/>
</dbReference>
<dbReference type="Gene3D" id="1.10.3720.10">
    <property type="entry name" value="MetI-like"/>
    <property type="match status" value="1"/>
</dbReference>
<dbReference type="InterPro" id="IPR000515">
    <property type="entry name" value="MetI-like"/>
</dbReference>
<dbReference type="PROSITE" id="PS50928">
    <property type="entry name" value="ABC_TM1"/>
    <property type="match status" value="1"/>
</dbReference>
<dbReference type="Pfam" id="PF19300">
    <property type="entry name" value="BPD_transp_1_N"/>
    <property type="match status" value="1"/>
</dbReference>
<feature type="transmembrane region" description="Helical" evidence="7">
    <location>
        <begin position="12"/>
        <end position="31"/>
    </location>
</feature>
<dbReference type="SUPFAM" id="SSF161098">
    <property type="entry name" value="MetI-like"/>
    <property type="match status" value="1"/>
</dbReference>
<dbReference type="AlphaFoldDB" id="A0A2V3UG27"/>
<dbReference type="PANTHER" id="PTHR43163">
    <property type="entry name" value="DIPEPTIDE TRANSPORT SYSTEM PERMEASE PROTEIN DPPB-RELATED"/>
    <property type="match status" value="1"/>
</dbReference>
<protein>
    <submittedName>
        <fullName evidence="9">Peptide/nickel transport system permease protein</fullName>
    </submittedName>
</protein>
<dbReference type="GO" id="GO:0005886">
    <property type="term" value="C:plasma membrane"/>
    <property type="evidence" value="ECO:0007669"/>
    <property type="project" value="UniProtKB-SubCell"/>
</dbReference>
<dbReference type="CDD" id="cd06261">
    <property type="entry name" value="TM_PBP2"/>
    <property type="match status" value="1"/>
</dbReference>
<comment type="similarity">
    <text evidence="7">Belongs to the binding-protein-dependent transport system permease family.</text>
</comment>
<sequence length="327" mass="35370">MLAFLLNRLFHALLVVFVVSVLAFILGDVVGDPVASILGLDATPADRLALRTRLHLDEPAVLRYLYYVQNLLHGDLGVSYAAQRPVSALLAERIPATVELAAVALTLSLAIGVPLGVYAAVKRRQMLANALMTLSVLGVSLPTFVVGILLIFCFSLRLGWLPSFGRGEVVTIGFWTTGFLTASGLKSLIMPALSLAIGQIALVARLSRAEMLNVLKSDYIRFARARGLKNRAVYFSHALRNTLIPIITVSGIQLGYLVAFAVVVEQVFQWPGMGLLFLQALGQTDLPVISAFLMVAALFFVGINLVVDLLYAVADPRLRIKTLSARS</sequence>
<feature type="domain" description="ABC transmembrane type-1" evidence="8">
    <location>
        <begin position="94"/>
        <end position="311"/>
    </location>
</feature>
<feature type="transmembrane region" description="Helical" evidence="7">
    <location>
        <begin position="243"/>
        <end position="268"/>
    </location>
</feature>
<evidence type="ECO:0000256" key="2">
    <source>
        <dbReference type="ARBA" id="ARBA00022448"/>
    </source>
</evidence>